<feature type="region of interest" description="Disordered" evidence="4">
    <location>
        <begin position="81"/>
        <end position="104"/>
    </location>
</feature>
<feature type="region of interest" description="Disordered" evidence="4">
    <location>
        <begin position="498"/>
        <end position="572"/>
    </location>
</feature>
<keyword evidence="7" id="KW-1185">Reference proteome</keyword>
<feature type="domain" description="Fork-head" evidence="5">
    <location>
        <begin position="237"/>
        <end position="331"/>
    </location>
</feature>
<name>A0ABP0BPT6_9PEZI</name>
<feature type="region of interest" description="Disordered" evidence="4">
    <location>
        <begin position="811"/>
        <end position="858"/>
    </location>
</feature>
<dbReference type="InterPro" id="IPR001766">
    <property type="entry name" value="Fork_head_dom"/>
</dbReference>
<dbReference type="PANTHER" id="PTHR11829:SF343">
    <property type="entry name" value="FORK-HEAD DOMAIN-CONTAINING PROTEIN"/>
    <property type="match status" value="1"/>
</dbReference>
<accession>A0ABP0BPT6</accession>
<comment type="subcellular location">
    <subcellularLocation>
        <location evidence="3">Nucleus</location>
    </subcellularLocation>
</comment>
<evidence type="ECO:0000313" key="6">
    <source>
        <dbReference type="EMBL" id="CAK7221121.1"/>
    </source>
</evidence>
<keyword evidence="1 3" id="KW-0238">DNA-binding</keyword>
<feature type="compositionally biased region" description="Low complexity" evidence="4">
    <location>
        <begin position="827"/>
        <end position="839"/>
    </location>
</feature>
<dbReference type="InterPro" id="IPR036388">
    <property type="entry name" value="WH-like_DNA-bd_sf"/>
</dbReference>
<feature type="compositionally biased region" description="Low complexity" evidence="4">
    <location>
        <begin position="91"/>
        <end position="102"/>
    </location>
</feature>
<feature type="compositionally biased region" description="Polar residues" evidence="4">
    <location>
        <begin position="373"/>
        <end position="396"/>
    </location>
</feature>
<sequence>MALPPRADMSNALPIFQDTFYNQATPMISHAPMPSVAKPAQRRIMQNTFNGNNGANSQPAGVLTNSNSNSNIIINPPMQPAMRQSPSKMDSPFTSTSPLSPLKASNRSKLNAISFNPPMDHIKPTDSLQKKQPLMSRFQTVAQKPSTNDMASIGPLGGLGPAMGSFMMGKENSHPVIFPAPPGLNLSIENYYQKAPGKRLLEPAPIKDGRPMKRARVDDGPLPPHDSFPPIIDDGLKPGHSYAMLIGMAILRSAGRKLTLSQIYKWISDTYSFYNPQDAGWQNSIRHNLSLNKAFVKQERPKDDPGKGNYWAIETGMEYMFMKDKAVRKPMAGDSLQVMSTSVLEPSLPQIIPAGFQEPALPPQLPPMPTSMVEPSSTAPMANTHSTRQPELSSDATIIVSDTAAPEEQQLPAAEEKPNMISGTDSAADLSALDSSQYSPIPATALHSSPPITRHIEDHSGTPPPVPRALLASSAQRLRKRKSISVDDSGYISSLESSALRSNQNARHNIPESGDRSRIKRGRAEEEIARLRASSYDSPTKNRSRNGYNPGSSSPLRHSGHNDSSRMPPPLTPAVKLKVQIKPPPSVSPGTNLRMHRDKVQHMLASPLRRMASASDETHGWGSPTGFDESLYNFTDEAEFTLDTSNLGNAFEIFQDDSLPNLFPSVHNGSPIKVPSSKRLRLDRSYSASALSDVTNAAARRNITSAPYLKVPNQSPGGLSLDTPSKFFDVLGSSPSKFFNLQSPSKQPRSGISGSASGPLTAAAGLGDENSWPALVDDFCAPEFLQEAGEFHGLDILQGFEKIGATIPAPQLFSVPPQPRLMPYPQQPSQQNQPPQQAQNRGRGSQKPILGRSFTSTF</sequence>
<dbReference type="Pfam" id="PF00250">
    <property type="entry name" value="Forkhead"/>
    <property type="match status" value="1"/>
</dbReference>
<comment type="caution">
    <text evidence="6">The sequence shown here is derived from an EMBL/GenBank/DDBJ whole genome shotgun (WGS) entry which is preliminary data.</text>
</comment>
<dbReference type="InterPro" id="IPR036390">
    <property type="entry name" value="WH_DNA-bd_sf"/>
</dbReference>
<dbReference type="InterPro" id="IPR030456">
    <property type="entry name" value="TF_fork_head_CS_2"/>
</dbReference>
<dbReference type="PANTHER" id="PTHR11829">
    <property type="entry name" value="FORKHEAD BOX PROTEIN"/>
    <property type="match status" value="1"/>
</dbReference>
<evidence type="ECO:0000256" key="4">
    <source>
        <dbReference type="SAM" id="MobiDB-lite"/>
    </source>
</evidence>
<keyword evidence="2 3" id="KW-0539">Nucleus</keyword>
<feature type="compositionally biased region" description="Basic and acidic residues" evidence="4">
    <location>
        <begin position="509"/>
        <end position="530"/>
    </location>
</feature>
<dbReference type="PRINTS" id="PR00053">
    <property type="entry name" value="FORKHEAD"/>
</dbReference>
<evidence type="ECO:0000313" key="7">
    <source>
        <dbReference type="Proteomes" id="UP001642405"/>
    </source>
</evidence>
<feature type="compositionally biased region" description="Low complexity" evidence="4">
    <location>
        <begin position="404"/>
        <end position="413"/>
    </location>
</feature>
<gene>
    <name evidence="6" type="primary">HCM1</name>
    <name evidence="6" type="ORF">SCUCBS95973_004388</name>
</gene>
<feature type="DNA-binding region" description="Fork-head" evidence="3">
    <location>
        <begin position="237"/>
        <end position="331"/>
    </location>
</feature>
<dbReference type="SUPFAM" id="SSF46785">
    <property type="entry name" value="Winged helix' DNA-binding domain"/>
    <property type="match status" value="1"/>
</dbReference>
<protein>
    <submittedName>
        <fullName evidence="6">Forkhead transcription factor</fullName>
    </submittedName>
</protein>
<dbReference type="EMBL" id="CAWUHB010000021">
    <property type="protein sequence ID" value="CAK7221121.1"/>
    <property type="molecule type" value="Genomic_DNA"/>
</dbReference>
<feature type="region of interest" description="Disordered" evidence="4">
    <location>
        <begin position="440"/>
        <end position="468"/>
    </location>
</feature>
<feature type="compositionally biased region" description="Pro residues" evidence="4">
    <location>
        <begin position="360"/>
        <end position="369"/>
    </location>
</feature>
<reference evidence="6 7" key="1">
    <citation type="submission" date="2024-01" db="EMBL/GenBank/DDBJ databases">
        <authorList>
            <person name="Allen C."/>
            <person name="Tagirdzhanova G."/>
        </authorList>
    </citation>
    <scope>NUCLEOTIDE SEQUENCE [LARGE SCALE GENOMIC DNA]</scope>
</reference>
<dbReference type="CDD" id="cd00059">
    <property type="entry name" value="FH_FOX"/>
    <property type="match status" value="1"/>
</dbReference>
<dbReference type="Proteomes" id="UP001642405">
    <property type="component" value="Unassembled WGS sequence"/>
</dbReference>
<feature type="compositionally biased region" description="Pro residues" evidence="4">
    <location>
        <begin position="816"/>
        <end position="826"/>
    </location>
</feature>
<evidence type="ECO:0000256" key="1">
    <source>
        <dbReference type="ARBA" id="ARBA00023125"/>
    </source>
</evidence>
<proteinExistence type="predicted"/>
<feature type="region of interest" description="Disordered" evidence="4">
    <location>
        <begin position="354"/>
        <end position="426"/>
    </location>
</feature>
<evidence type="ECO:0000259" key="5">
    <source>
        <dbReference type="PROSITE" id="PS50039"/>
    </source>
</evidence>
<evidence type="ECO:0000256" key="3">
    <source>
        <dbReference type="PROSITE-ProRule" id="PRU00089"/>
    </source>
</evidence>
<dbReference type="SMART" id="SM00339">
    <property type="entry name" value="FH"/>
    <property type="match status" value="1"/>
</dbReference>
<dbReference type="InterPro" id="IPR050211">
    <property type="entry name" value="FOX_domain-containing"/>
</dbReference>
<dbReference type="PROSITE" id="PS00658">
    <property type="entry name" value="FORK_HEAD_2"/>
    <property type="match status" value="1"/>
</dbReference>
<organism evidence="6 7">
    <name type="scientific">Sporothrix curviconia</name>
    <dbReference type="NCBI Taxonomy" id="1260050"/>
    <lineage>
        <taxon>Eukaryota</taxon>
        <taxon>Fungi</taxon>
        <taxon>Dikarya</taxon>
        <taxon>Ascomycota</taxon>
        <taxon>Pezizomycotina</taxon>
        <taxon>Sordariomycetes</taxon>
        <taxon>Sordariomycetidae</taxon>
        <taxon>Ophiostomatales</taxon>
        <taxon>Ophiostomataceae</taxon>
        <taxon>Sporothrix</taxon>
    </lineage>
</organism>
<dbReference type="Gene3D" id="1.10.10.10">
    <property type="entry name" value="Winged helix-like DNA-binding domain superfamily/Winged helix DNA-binding domain"/>
    <property type="match status" value="1"/>
</dbReference>
<feature type="compositionally biased region" description="Polar residues" evidence="4">
    <location>
        <begin position="535"/>
        <end position="556"/>
    </location>
</feature>
<dbReference type="PROSITE" id="PS50039">
    <property type="entry name" value="FORK_HEAD_3"/>
    <property type="match status" value="1"/>
</dbReference>
<evidence type="ECO:0000256" key="2">
    <source>
        <dbReference type="ARBA" id="ARBA00023242"/>
    </source>
</evidence>
<feature type="compositionally biased region" description="Polar residues" evidence="4">
    <location>
        <begin position="498"/>
        <end position="507"/>
    </location>
</feature>